<evidence type="ECO:0000313" key="1">
    <source>
        <dbReference type="EMBL" id="JAD67806.1"/>
    </source>
</evidence>
<proteinExistence type="predicted"/>
<dbReference type="EMBL" id="GBRH01230089">
    <property type="protein sequence ID" value="JAD67806.1"/>
    <property type="molecule type" value="Transcribed_RNA"/>
</dbReference>
<dbReference type="AlphaFoldDB" id="A0A0A9BWW7"/>
<sequence length="110" mass="11930">MRRSSLALAMPTGLFSIGRHRDPAGGAAATGDWPLPNSCKRCLSFFISLANFPRMPSVFTMWATPRSNPASFSHVIRCRKRSMQSSMSCINSSICSPHSRATAVRGASPQ</sequence>
<accession>A0A0A9BWW7</accession>
<reference evidence="1" key="1">
    <citation type="submission" date="2014-09" db="EMBL/GenBank/DDBJ databases">
        <authorList>
            <person name="Magalhaes I.L.F."/>
            <person name="Oliveira U."/>
            <person name="Santos F.R."/>
            <person name="Vidigal T.H.D.A."/>
            <person name="Brescovit A.D."/>
            <person name="Santos A.J."/>
        </authorList>
    </citation>
    <scope>NUCLEOTIDE SEQUENCE</scope>
    <source>
        <tissue evidence="1">Shoot tissue taken approximately 20 cm above the soil surface</tissue>
    </source>
</reference>
<reference evidence="1" key="2">
    <citation type="journal article" date="2015" name="Data Brief">
        <title>Shoot transcriptome of the giant reed, Arundo donax.</title>
        <authorList>
            <person name="Barrero R.A."/>
            <person name="Guerrero F.D."/>
            <person name="Moolhuijzen P."/>
            <person name="Goolsby J.A."/>
            <person name="Tidwell J."/>
            <person name="Bellgard S.E."/>
            <person name="Bellgard M.I."/>
        </authorList>
    </citation>
    <scope>NUCLEOTIDE SEQUENCE</scope>
    <source>
        <tissue evidence="1">Shoot tissue taken approximately 20 cm above the soil surface</tissue>
    </source>
</reference>
<organism evidence="1">
    <name type="scientific">Arundo donax</name>
    <name type="common">Giant reed</name>
    <name type="synonym">Donax arundinaceus</name>
    <dbReference type="NCBI Taxonomy" id="35708"/>
    <lineage>
        <taxon>Eukaryota</taxon>
        <taxon>Viridiplantae</taxon>
        <taxon>Streptophyta</taxon>
        <taxon>Embryophyta</taxon>
        <taxon>Tracheophyta</taxon>
        <taxon>Spermatophyta</taxon>
        <taxon>Magnoliopsida</taxon>
        <taxon>Liliopsida</taxon>
        <taxon>Poales</taxon>
        <taxon>Poaceae</taxon>
        <taxon>PACMAD clade</taxon>
        <taxon>Arundinoideae</taxon>
        <taxon>Arundineae</taxon>
        <taxon>Arundo</taxon>
    </lineage>
</organism>
<name>A0A0A9BWW7_ARUDO</name>
<protein>
    <submittedName>
        <fullName evidence="1">Uncharacterized protein</fullName>
    </submittedName>
</protein>